<dbReference type="GO" id="GO:0005737">
    <property type="term" value="C:cytoplasm"/>
    <property type="evidence" value="ECO:0007669"/>
    <property type="project" value="UniProtKB-SubCell"/>
</dbReference>
<keyword evidence="4 7" id="KW-0704">Schiff base</keyword>
<comment type="subcellular location">
    <subcellularLocation>
        <location evidence="7">Cytoplasm</location>
    </subcellularLocation>
</comment>
<dbReference type="AlphaFoldDB" id="A0A5C4T4X6"/>
<proteinExistence type="inferred from homology"/>
<dbReference type="GO" id="GO:0009264">
    <property type="term" value="P:deoxyribonucleotide catabolic process"/>
    <property type="evidence" value="ECO:0007669"/>
    <property type="project" value="UniProtKB-UniRule"/>
</dbReference>
<evidence type="ECO:0000256" key="7">
    <source>
        <dbReference type="HAMAP-Rule" id="MF_00114"/>
    </source>
</evidence>
<evidence type="ECO:0000256" key="6">
    <source>
        <dbReference type="ARBA" id="ARBA00056337"/>
    </source>
</evidence>
<reference evidence="8 9" key="1">
    <citation type="submission" date="2019-05" db="EMBL/GenBank/DDBJ databases">
        <title>We sequenced the genome of Paenibacillus hemerocallicola KCTC 33185 for further insight into its adaptation and study the phylogeny of Paenibacillus.</title>
        <authorList>
            <person name="Narsing Rao M.P."/>
        </authorList>
    </citation>
    <scope>NUCLEOTIDE SEQUENCE [LARGE SCALE GENOMIC DNA]</scope>
    <source>
        <strain evidence="8 9">KCTC 33185</strain>
    </source>
</reference>
<dbReference type="GO" id="GO:0004139">
    <property type="term" value="F:deoxyribose-phosphate aldolase activity"/>
    <property type="evidence" value="ECO:0007669"/>
    <property type="project" value="UniProtKB-UniRule"/>
</dbReference>
<dbReference type="Gene3D" id="3.20.20.70">
    <property type="entry name" value="Aldolase class I"/>
    <property type="match status" value="1"/>
</dbReference>
<dbReference type="PANTHER" id="PTHR10889">
    <property type="entry name" value="DEOXYRIBOSE-PHOSPHATE ALDOLASE"/>
    <property type="match status" value="1"/>
</dbReference>
<comment type="pathway">
    <text evidence="7">Carbohydrate degradation; 2-deoxy-D-ribose 1-phosphate degradation; D-glyceraldehyde 3-phosphate and acetaldehyde from 2-deoxy-alpha-D-ribose 1-phosphate: step 2/2.</text>
</comment>
<dbReference type="Pfam" id="PF01791">
    <property type="entry name" value="DeoC"/>
    <property type="match status" value="1"/>
</dbReference>
<evidence type="ECO:0000256" key="2">
    <source>
        <dbReference type="ARBA" id="ARBA00022490"/>
    </source>
</evidence>
<dbReference type="InterPro" id="IPR028581">
    <property type="entry name" value="DeoC_typeI"/>
</dbReference>
<dbReference type="CDD" id="cd00959">
    <property type="entry name" value="DeoC"/>
    <property type="match status" value="1"/>
</dbReference>
<dbReference type="RefSeq" id="WP_139604362.1">
    <property type="nucleotide sequence ID" value="NZ_VDCQ01000033.1"/>
</dbReference>
<dbReference type="InterPro" id="IPR013785">
    <property type="entry name" value="Aldolase_TIM"/>
</dbReference>
<protein>
    <recommendedName>
        <fullName evidence="7">Deoxyribose-phosphate aldolase</fullName>
        <shortName evidence="7">DERA</shortName>
        <ecNumber evidence="7">4.1.2.4</ecNumber>
    </recommendedName>
    <alternativeName>
        <fullName evidence="7">2-deoxy-D-ribose 5-phosphate aldolase</fullName>
    </alternativeName>
    <alternativeName>
        <fullName evidence="7">Phosphodeoxyriboaldolase</fullName>
        <shortName evidence="7">Deoxyriboaldolase</shortName>
    </alternativeName>
</protein>
<dbReference type="GO" id="GO:0006018">
    <property type="term" value="P:2-deoxyribose 1-phosphate catabolic process"/>
    <property type="evidence" value="ECO:0007669"/>
    <property type="project" value="UniProtKB-UniRule"/>
</dbReference>
<organism evidence="8 9">
    <name type="scientific">Paenibacillus hemerocallicola</name>
    <dbReference type="NCBI Taxonomy" id="1172614"/>
    <lineage>
        <taxon>Bacteria</taxon>
        <taxon>Bacillati</taxon>
        <taxon>Bacillota</taxon>
        <taxon>Bacilli</taxon>
        <taxon>Bacillales</taxon>
        <taxon>Paenibacillaceae</taxon>
        <taxon>Paenibacillus</taxon>
    </lineage>
</organism>
<dbReference type="HAMAP" id="MF_00114">
    <property type="entry name" value="DeoC_type1"/>
    <property type="match status" value="1"/>
</dbReference>
<feature type="active site" description="Proton donor/acceptor" evidence="7">
    <location>
        <position position="190"/>
    </location>
</feature>
<dbReference type="OrthoDB" id="9778711at2"/>
<dbReference type="SUPFAM" id="SSF51569">
    <property type="entry name" value="Aldolase"/>
    <property type="match status" value="1"/>
</dbReference>
<dbReference type="PANTHER" id="PTHR10889:SF1">
    <property type="entry name" value="DEOXYRIBOSE-PHOSPHATE ALDOLASE"/>
    <property type="match status" value="1"/>
</dbReference>
<dbReference type="GO" id="GO:0016052">
    <property type="term" value="P:carbohydrate catabolic process"/>
    <property type="evidence" value="ECO:0007669"/>
    <property type="project" value="TreeGrafter"/>
</dbReference>
<comment type="caution">
    <text evidence="8">The sequence shown here is derived from an EMBL/GenBank/DDBJ whole genome shotgun (WGS) entry which is preliminary data.</text>
</comment>
<gene>
    <name evidence="7 8" type="primary">deoC</name>
    <name evidence="8" type="ORF">FE784_21840</name>
</gene>
<sequence>MSGISGFRVETLPSYIDHTLLKADATSEAILKLCDEARSYNFYSVCVNSGWVPTCIRALDGSAVRVSAVVGFPLGATLSEAKAFEAAKAAECGATDIDMVLQIGALLAGDESLVREDIRAVVEAVKGKAIVKVILETGFLNEEQKRTACRLAEEAGAHFVKTSTGFGPGGATVDDVKLMRAAVSPDVQVKASGGVRDLASALAMIEAGASRLGTSSGVAIVSGAGGTASY</sequence>
<dbReference type="PIRSF" id="PIRSF001357">
    <property type="entry name" value="DeoC"/>
    <property type="match status" value="1"/>
</dbReference>
<keyword evidence="2 7" id="KW-0963">Cytoplasm</keyword>
<comment type="similarity">
    <text evidence="1 7">Belongs to the DeoC/FbaB aldolase family. DeoC type 1 subfamily.</text>
</comment>
<name>A0A5C4T4X6_9BACL</name>
<evidence type="ECO:0000256" key="3">
    <source>
        <dbReference type="ARBA" id="ARBA00023239"/>
    </source>
</evidence>
<dbReference type="FunFam" id="3.20.20.70:FF:000044">
    <property type="entry name" value="Deoxyribose-phosphate aldolase"/>
    <property type="match status" value="1"/>
</dbReference>
<dbReference type="EMBL" id="VDCQ01000033">
    <property type="protein sequence ID" value="TNJ64112.1"/>
    <property type="molecule type" value="Genomic_DNA"/>
</dbReference>
<evidence type="ECO:0000313" key="9">
    <source>
        <dbReference type="Proteomes" id="UP000307943"/>
    </source>
</evidence>
<feature type="active site" description="Schiff-base intermediate with acetaldehyde" evidence="7">
    <location>
        <position position="161"/>
    </location>
</feature>
<accession>A0A5C4T4X6</accession>
<evidence type="ECO:0000313" key="8">
    <source>
        <dbReference type="EMBL" id="TNJ64112.1"/>
    </source>
</evidence>
<feature type="active site" description="Proton donor/acceptor" evidence="7">
    <location>
        <position position="98"/>
    </location>
</feature>
<dbReference type="NCBIfam" id="TIGR00126">
    <property type="entry name" value="deoC"/>
    <property type="match status" value="1"/>
</dbReference>
<evidence type="ECO:0000256" key="1">
    <source>
        <dbReference type="ARBA" id="ARBA00010936"/>
    </source>
</evidence>
<dbReference type="SMART" id="SM01133">
    <property type="entry name" value="DeoC"/>
    <property type="match status" value="1"/>
</dbReference>
<dbReference type="EC" id="4.1.2.4" evidence="7"/>
<evidence type="ECO:0000256" key="5">
    <source>
        <dbReference type="ARBA" id="ARBA00048791"/>
    </source>
</evidence>
<keyword evidence="9" id="KW-1185">Reference proteome</keyword>
<dbReference type="InterPro" id="IPR011343">
    <property type="entry name" value="DeoC"/>
</dbReference>
<dbReference type="UniPathway" id="UPA00002">
    <property type="reaction ID" value="UER00468"/>
</dbReference>
<dbReference type="InterPro" id="IPR002915">
    <property type="entry name" value="DeoC/FbaB/LacD_aldolase"/>
</dbReference>
<evidence type="ECO:0000256" key="4">
    <source>
        <dbReference type="ARBA" id="ARBA00023270"/>
    </source>
</evidence>
<comment type="catalytic activity">
    <reaction evidence="5 7">
        <text>2-deoxy-D-ribose 5-phosphate = D-glyceraldehyde 3-phosphate + acetaldehyde</text>
        <dbReference type="Rhea" id="RHEA:12821"/>
        <dbReference type="ChEBI" id="CHEBI:15343"/>
        <dbReference type="ChEBI" id="CHEBI:59776"/>
        <dbReference type="ChEBI" id="CHEBI:62877"/>
        <dbReference type="EC" id="4.1.2.4"/>
    </reaction>
</comment>
<keyword evidence="3 7" id="KW-0456">Lyase</keyword>
<dbReference type="Proteomes" id="UP000307943">
    <property type="component" value="Unassembled WGS sequence"/>
</dbReference>
<comment type="function">
    <text evidence="6 7">Catalyzes a reversible aldol reaction between acetaldehyde and D-glyceraldehyde 3-phosphate to generate 2-deoxy-D-ribose 5-phosphate.</text>
</comment>